<dbReference type="Pfam" id="PF12796">
    <property type="entry name" value="Ank_2"/>
    <property type="match status" value="1"/>
</dbReference>
<evidence type="ECO:0000256" key="1">
    <source>
        <dbReference type="ARBA" id="ARBA00022737"/>
    </source>
</evidence>
<organism evidence="4">
    <name type="scientific">Octopus bimaculoides</name>
    <name type="common">California two-spotted octopus</name>
    <dbReference type="NCBI Taxonomy" id="37653"/>
    <lineage>
        <taxon>Eukaryota</taxon>
        <taxon>Metazoa</taxon>
        <taxon>Spiralia</taxon>
        <taxon>Lophotrochozoa</taxon>
        <taxon>Mollusca</taxon>
        <taxon>Cephalopoda</taxon>
        <taxon>Coleoidea</taxon>
        <taxon>Octopodiformes</taxon>
        <taxon>Octopoda</taxon>
        <taxon>Incirrata</taxon>
        <taxon>Octopodidae</taxon>
        <taxon>Octopus</taxon>
    </lineage>
</organism>
<dbReference type="PROSITE" id="PS50088">
    <property type="entry name" value="ANK_REPEAT"/>
    <property type="match status" value="1"/>
</dbReference>
<keyword evidence="1" id="KW-0677">Repeat</keyword>
<gene>
    <name evidence="4" type="ORF">OCBIM_22035384mg</name>
</gene>
<proteinExistence type="predicted"/>
<protein>
    <submittedName>
        <fullName evidence="4">Uncharacterized protein</fullName>
    </submittedName>
</protein>
<evidence type="ECO:0000313" key="4">
    <source>
        <dbReference type="EMBL" id="KOF75015.1"/>
    </source>
</evidence>
<sequence>MLISRTHRATQLYVRLWRRTYKDVVKVLLKKKGNNILQVTQRHINGGGTPLHVASQEGHTDIVKLLQHNSADVSVVAVNGWTHRR</sequence>
<dbReference type="Gene3D" id="1.25.40.20">
    <property type="entry name" value="Ankyrin repeat-containing domain"/>
    <property type="match status" value="1"/>
</dbReference>
<keyword evidence="2 3" id="KW-0040">ANK repeat</keyword>
<dbReference type="SMART" id="SM00248">
    <property type="entry name" value="ANK"/>
    <property type="match status" value="1"/>
</dbReference>
<dbReference type="PANTHER" id="PTHR24198:SF165">
    <property type="entry name" value="ANKYRIN REPEAT-CONTAINING PROTEIN-RELATED"/>
    <property type="match status" value="1"/>
</dbReference>
<dbReference type="InterPro" id="IPR036770">
    <property type="entry name" value="Ankyrin_rpt-contain_sf"/>
</dbReference>
<feature type="repeat" description="ANK" evidence="3">
    <location>
        <begin position="46"/>
        <end position="78"/>
    </location>
</feature>
<dbReference type="AlphaFoldDB" id="A0A0L8GEP6"/>
<evidence type="ECO:0000256" key="2">
    <source>
        <dbReference type="ARBA" id="ARBA00023043"/>
    </source>
</evidence>
<dbReference type="PANTHER" id="PTHR24198">
    <property type="entry name" value="ANKYRIN REPEAT AND PROTEIN KINASE DOMAIN-CONTAINING PROTEIN"/>
    <property type="match status" value="1"/>
</dbReference>
<evidence type="ECO:0000256" key="3">
    <source>
        <dbReference type="PROSITE-ProRule" id="PRU00023"/>
    </source>
</evidence>
<dbReference type="PROSITE" id="PS50297">
    <property type="entry name" value="ANK_REP_REGION"/>
    <property type="match status" value="1"/>
</dbReference>
<dbReference type="SUPFAM" id="SSF48403">
    <property type="entry name" value="Ankyrin repeat"/>
    <property type="match status" value="1"/>
</dbReference>
<reference evidence="4" key="1">
    <citation type="submission" date="2015-07" db="EMBL/GenBank/DDBJ databases">
        <title>MeaNS - Measles Nucleotide Surveillance Program.</title>
        <authorList>
            <person name="Tran T."/>
            <person name="Druce J."/>
        </authorList>
    </citation>
    <scope>NUCLEOTIDE SEQUENCE</scope>
    <source>
        <strain evidence="4">UCB-OBI-ISO-001</strain>
        <tissue evidence="4">Gonad</tissue>
    </source>
</reference>
<name>A0A0L8GEP6_OCTBM</name>
<accession>A0A0L8GEP6</accession>
<dbReference type="InterPro" id="IPR002110">
    <property type="entry name" value="Ankyrin_rpt"/>
</dbReference>
<dbReference type="EMBL" id="KQ422366">
    <property type="protein sequence ID" value="KOF75016.1"/>
    <property type="molecule type" value="Genomic_DNA"/>
</dbReference>
<dbReference type="EMBL" id="KQ422366">
    <property type="protein sequence ID" value="KOF75015.1"/>
    <property type="molecule type" value="Genomic_DNA"/>
</dbReference>